<protein>
    <submittedName>
        <fullName evidence="2">Kinase-like protein</fullName>
    </submittedName>
</protein>
<evidence type="ECO:0000313" key="2">
    <source>
        <dbReference type="EMBL" id="KLO14139.1"/>
    </source>
</evidence>
<dbReference type="Pfam" id="PF07714">
    <property type="entry name" value="PK_Tyr_Ser-Thr"/>
    <property type="match status" value="1"/>
</dbReference>
<dbReference type="EMBL" id="KQ085948">
    <property type="protein sequence ID" value="KLO14139.1"/>
    <property type="molecule type" value="Genomic_DNA"/>
</dbReference>
<dbReference type="GO" id="GO:0004674">
    <property type="term" value="F:protein serine/threonine kinase activity"/>
    <property type="evidence" value="ECO:0007669"/>
    <property type="project" value="TreeGrafter"/>
</dbReference>
<name>A0A0H2RQK0_9AGAM</name>
<sequence>MSRSAPDKYDEELKKLLQVLHPINLNDSIYDQSAQLEGNGGYSDVFKAKSSKHGGVEVAVKRLRIHILNQKKVSKAILRELSVWYKLNHPNILPLLGYVMNGKYPALVSKWMKKGSLRGYIEAHPDLPKILMVTGIAAGLTYLHNQNVVHSDLKGENILISDMGQPLLADFGISRVMNAGGISSSDSITGTVNWLAVELVDYKMRTENGEVYKYSKQSDIWAFGMVLYELLSGRIPFDELSNNFHICSAISGDKLPSTPTLSNNADLILWDICRRCWTKKPNYRPDATWIYYTFSEISRNRNLRTLDLLDQSCPTAGMPEESVCLSFVAKASADAKLCPQSDCWRYRSNFGGCLCAACAIQLSNNIVMPKSRMAEPPRIALTSQSHPGPSAELFERVQYCYFRTSLICQLTRQMRRLALKIRSTTSMITFLVR</sequence>
<accession>A0A0H2RQK0</accession>
<dbReference type="GO" id="GO:0005524">
    <property type="term" value="F:ATP binding"/>
    <property type="evidence" value="ECO:0007669"/>
    <property type="project" value="InterPro"/>
</dbReference>
<reference evidence="2 3" key="1">
    <citation type="submission" date="2015-04" db="EMBL/GenBank/DDBJ databases">
        <title>Complete genome sequence of Schizopora paradoxa KUC8140, a cosmopolitan wood degrader in East Asia.</title>
        <authorList>
            <consortium name="DOE Joint Genome Institute"/>
            <person name="Min B."/>
            <person name="Park H."/>
            <person name="Jang Y."/>
            <person name="Kim J.-J."/>
            <person name="Kim K.H."/>
            <person name="Pangilinan J."/>
            <person name="Lipzen A."/>
            <person name="Riley R."/>
            <person name="Grigoriev I.V."/>
            <person name="Spatafora J.W."/>
            <person name="Choi I.-G."/>
        </authorList>
    </citation>
    <scope>NUCLEOTIDE SEQUENCE [LARGE SCALE GENOMIC DNA]</scope>
    <source>
        <strain evidence="2 3">KUC8140</strain>
    </source>
</reference>
<evidence type="ECO:0000259" key="1">
    <source>
        <dbReference type="PROSITE" id="PS50011"/>
    </source>
</evidence>
<dbReference type="Proteomes" id="UP000053477">
    <property type="component" value="Unassembled WGS sequence"/>
</dbReference>
<dbReference type="InterPro" id="IPR011009">
    <property type="entry name" value="Kinase-like_dom_sf"/>
</dbReference>
<dbReference type="InterPro" id="IPR001245">
    <property type="entry name" value="Ser-Thr/Tyr_kinase_cat_dom"/>
</dbReference>
<dbReference type="OrthoDB" id="541276at2759"/>
<dbReference type="SUPFAM" id="SSF56112">
    <property type="entry name" value="Protein kinase-like (PK-like)"/>
    <property type="match status" value="1"/>
</dbReference>
<dbReference type="PROSITE" id="PS50011">
    <property type="entry name" value="PROTEIN_KINASE_DOM"/>
    <property type="match status" value="1"/>
</dbReference>
<gene>
    <name evidence="2" type="ORF">SCHPADRAFT_826925</name>
</gene>
<keyword evidence="3" id="KW-1185">Reference proteome</keyword>
<dbReference type="InParanoid" id="A0A0H2RQK0"/>
<dbReference type="InterPro" id="IPR051681">
    <property type="entry name" value="Ser/Thr_Kinases-Pseudokinases"/>
</dbReference>
<proteinExistence type="predicted"/>
<dbReference type="SMART" id="SM00220">
    <property type="entry name" value="S_TKc"/>
    <property type="match status" value="1"/>
</dbReference>
<dbReference type="InterPro" id="IPR008271">
    <property type="entry name" value="Ser/Thr_kinase_AS"/>
</dbReference>
<evidence type="ECO:0000313" key="3">
    <source>
        <dbReference type="Proteomes" id="UP000053477"/>
    </source>
</evidence>
<dbReference type="PROSITE" id="PS00108">
    <property type="entry name" value="PROTEIN_KINASE_ST"/>
    <property type="match status" value="1"/>
</dbReference>
<feature type="domain" description="Protein kinase" evidence="1">
    <location>
        <begin position="31"/>
        <end position="294"/>
    </location>
</feature>
<keyword evidence="2" id="KW-0808">Transferase</keyword>
<organism evidence="2 3">
    <name type="scientific">Schizopora paradoxa</name>
    <dbReference type="NCBI Taxonomy" id="27342"/>
    <lineage>
        <taxon>Eukaryota</taxon>
        <taxon>Fungi</taxon>
        <taxon>Dikarya</taxon>
        <taxon>Basidiomycota</taxon>
        <taxon>Agaricomycotina</taxon>
        <taxon>Agaricomycetes</taxon>
        <taxon>Hymenochaetales</taxon>
        <taxon>Schizoporaceae</taxon>
        <taxon>Schizopora</taxon>
    </lineage>
</organism>
<dbReference type="InterPro" id="IPR000719">
    <property type="entry name" value="Prot_kinase_dom"/>
</dbReference>
<dbReference type="Gene3D" id="1.10.510.10">
    <property type="entry name" value="Transferase(Phosphotransferase) domain 1"/>
    <property type="match status" value="1"/>
</dbReference>
<dbReference type="STRING" id="27342.A0A0H2RQK0"/>
<keyword evidence="2" id="KW-0418">Kinase</keyword>
<dbReference type="AlphaFoldDB" id="A0A0H2RQK0"/>
<dbReference type="PANTHER" id="PTHR44329">
    <property type="entry name" value="SERINE/THREONINE-PROTEIN KINASE TNNI3K-RELATED"/>
    <property type="match status" value="1"/>
</dbReference>